<sequence length="139" mass="15074">MHDTPAPLDPRAQRAVVDLLARVESGDQLSAEDVRSLLGPVEEGVVVRAQRAAAGFGRLRRRDGELSALIASTRDLVEVRDVQALLRKLVDRAHDLVGTDVTYLSVYDEGTDELFVRASRGTVSPRFQGLRVPAGMGIA</sequence>
<accession>A0ABU7L179</accession>
<protein>
    <submittedName>
        <fullName evidence="1">DNA-binding protein</fullName>
    </submittedName>
</protein>
<proteinExistence type="predicted"/>
<dbReference type="Proteomes" id="UP001348641">
    <property type="component" value="Unassembled WGS sequence"/>
</dbReference>
<evidence type="ECO:0000313" key="1">
    <source>
        <dbReference type="EMBL" id="MEE2055314.1"/>
    </source>
</evidence>
<dbReference type="Gene3D" id="3.30.450.40">
    <property type="match status" value="1"/>
</dbReference>
<feature type="non-terminal residue" evidence="1">
    <location>
        <position position="139"/>
    </location>
</feature>
<gene>
    <name evidence="1" type="ORF">Q8A49_32945</name>
</gene>
<dbReference type="EMBL" id="JAUUCC010000167">
    <property type="protein sequence ID" value="MEE2055314.1"/>
    <property type="molecule type" value="Genomic_DNA"/>
</dbReference>
<reference evidence="1 2" key="1">
    <citation type="submission" date="2023-07" db="EMBL/GenBank/DDBJ databases">
        <authorList>
            <person name="Girao M."/>
            <person name="Carvalho M.F."/>
        </authorList>
    </citation>
    <scope>NUCLEOTIDE SEQUENCE [LARGE SCALE GENOMIC DNA]</scope>
    <source>
        <strain evidence="1 2">66/93</strain>
    </source>
</reference>
<evidence type="ECO:0000313" key="2">
    <source>
        <dbReference type="Proteomes" id="UP001348641"/>
    </source>
</evidence>
<dbReference type="InterPro" id="IPR029016">
    <property type="entry name" value="GAF-like_dom_sf"/>
</dbReference>
<dbReference type="SUPFAM" id="SSF55781">
    <property type="entry name" value="GAF domain-like"/>
    <property type="match status" value="1"/>
</dbReference>
<keyword evidence="1" id="KW-0238">DNA-binding</keyword>
<organism evidence="1 2">
    <name type="scientific">Nocardiopsis tropica</name>
    <dbReference type="NCBI Taxonomy" id="109330"/>
    <lineage>
        <taxon>Bacteria</taxon>
        <taxon>Bacillati</taxon>
        <taxon>Actinomycetota</taxon>
        <taxon>Actinomycetes</taxon>
        <taxon>Streptosporangiales</taxon>
        <taxon>Nocardiopsidaceae</taxon>
        <taxon>Nocardiopsis</taxon>
    </lineage>
</organism>
<name>A0ABU7L179_9ACTN</name>
<comment type="caution">
    <text evidence="1">The sequence shown here is derived from an EMBL/GenBank/DDBJ whole genome shotgun (WGS) entry which is preliminary data.</text>
</comment>
<dbReference type="GO" id="GO:0003677">
    <property type="term" value="F:DNA binding"/>
    <property type="evidence" value="ECO:0007669"/>
    <property type="project" value="UniProtKB-KW"/>
</dbReference>